<dbReference type="SUPFAM" id="SSF69318">
    <property type="entry name" value="Integrin alpha N-terminal domain"/>
    <property type="match status" value="1"/>
</dbReference>
<dbReference type="InterPro" id="IPR028994">
    <property type="entry name" value="Integrin_alpha_N"/>
</dbReference>
<dbReference type="Proteomes" id="UP000663838">
    <property type="component" value="Unassembled WGS sequence"/>
</dbReference>
<dbReference type="AlphaFoldDB" id="A0A821H6H3"/>
<evidence type="ECO:0000256" key="1">
    <source>
        <dbReference type="ARBA" id="ARBA00022729"/>
    </source>
</evidence>
<dbReference type="PANTHER" id="PTHR46580">
    <property type="entry name" value="SENSOR KINASE-RELATED"/>
    <property type="match status" value="1"/>
</dbReference>
<name>A0A821H6H3_9BILA</name>
<dbReference type="Pfam" id="PF13517">
    <property type="entry name" value="FG-GAP_3"/>
    <property type="match status" value="2"/>
</dbReference>
<evidence type="ECO:0000313" key="3">
    <source>
        <dbReference type="Proteomes" id="UP000663838"/>
    </source>
</evidence>
<sequence>MPSKPQPLHRQLLLQAQALAHVQQVPPVQLVLLVLLVPRVQPALQAQVVLRVLPVPRVLPVLQAQVVLRVLPVPRVQPVLQAQVVLRVLPAQQLQPVLQAQQLQPVLPVQQLQPVLPVQQLQPVLLVQQLQPVLPVQQLQPVLPVQQLQPVLQAQVVLRVLPVQQLQQVSATTTALSPQSCTAGSPTMLLNLYNPGSFSYTYYSYSYTPTTQQATIMVELQQDPSSIYIDAVSVVNASSQQLLTNGGFETGSLSPWQHGTISSGSVGRFSTRPYSITFGDLHNDNREDSVVVNRHSDSVGILIGLGNRISASVTQYKTGSYSTPFSVAVGDFNNDNRSGIVITNSNEHNITYSTGTDSGPHCVAVGDFNNDSRVDIAVVNHYNNFIGIFEEFGYGTFGNEMVYPTESGSLSRSLVVADFNDDKLLDLAVANSGASSAGVFFGYCCDPFRNQSTYDTGNNSHPSSVAVGDPNNDNQSDIVVANYGTNNIVDLGEFNGDRWLDIAVAIHGTNYTAVLLESGDGSFAKQTFHWIGNIALTPAAVVGDFNSDKQLNIILSNDASNNIGILYGYGNGTFETLNLCSIGYNSRPYSLGMSDLNSDTQLDIVIANRLKNNI</sequence>
<organism evidence="2 3">
    <name type="scientific">Rotaria socialis</name>
    <dbReference type="NCBI Taxonomy" id="392032"/>
    <lineage>
        <taxon>Eukaryota</taxon>
        <taxon>Metazoa</taxon>
        <taxon>Spiralia</taxon>
        <taxon>Gnathifera</taxon>
        <taxon>Rotifera</taxon>
        <taxon>Eurotatoria</taxon>
        <taxon>Bdelloidea</taxon>
        <taxon>Philodinida</taxon>
        <taxon>Philodinidae</taxon>
        <taxon>Rotaria</taxon>
    </lineage>
</organism>
<protein>
    <submittedName>
        <fullName evidence="2">Uncharacterized protein</fullName>
    </submittedName>
</protein>
<proteinExistence type="predicted"/>
<accession>A0A821H6H3</accession>
<evidence type="ECO:0000313" key="2">
    <source>
        <dbReference type="EMBL" id="CAF4678596.1"/>
    </source>
</evidence>
<dbReference type="Gene3D" id="2.130.10.130">
    <property type="entry name" value="Integrin alpha, N-terminal"/>
    <property type="match status" value="1"/>
</dbReference>
<keyword evidence="1" id="KW-0732">Signal</keyword>
<dbReference type="InterPro" id="IPR013517">
    <property type="entry name" value="FG-GAP"/>
</dbReference>
<dbReference type="PANTHER" id="PTHR46580:SF2">
    <property type="entry name" value="MAM DOMAIN-CONTAINING PROTEIN"/>
    <property type="match status" value="1"/>
</dbReference>
<gene>
    <name evidence="2" type="ORF">TOA249_LOCUS15717</name>
</gene>
<dbReference type="Gene3D" id="2.60.120.260">
    <property type="entry name" value="Galactose-binding domain-like"/>
    <property type="match status" value="1"/>
</dbReference>
<comment type="caution">
    <text evidence="2">The sequence shown here is derived from an EMBL/GenBank/DDBJ whole genome shotgun (WGS) entry which is preliminary data.</text>
</comment>
<dbReference type="EMBL" id="CAJOBS010001033">
    <property type="protein sequence ID" value="CAF4678596.1"/>
    <property type="molecule type" value="Genomic_DNA"/>
</dbReference>
<reference evidence="2" key="1">
    <citation type="submission" date="2021-02" db="EMBL/GenBank/DDBJ databases">
        <authorList>
            <person name="Nowell W R."/>
        </authorList>
    </citation>
    <scope>NUCLEOTIDE SEQUENCE</scope>
</reference>